<evidence type="ECO:0000256" key="2">
    <source>
        <dbReference type="ARBA" id="ARBA00023125"/>
    </source>
</evidence>
<reference evidence="7" key="2">
    <citation type="submission" date="2023-07" db="EMBL/GenBank/DDBJ databases">
        <title>Genome content predicts the carbon catabolic preferences of heterotrophic bacteria.</title>
        <authorList>
            <person name="Gralka M."/>
        </authorList>
    </citation>
    <scope>NUCLEOTIDE SEQUENCE</scope>
    <source>
        <strain evidence="7">F2M12</strain>
    </source>
</reference>
<proteinExistence type="predicted"/>
<organism evidence="7 9">
    <name type="scientific">Alteromonas stellipolaris</name>
    <dbReference type="NCBI Taxonomy" id="233316"/>
    <lineage>
        <taxon>Bacteria</taxon>
        <taxon>Pseudomonadati</taxon>
        <taxon>Pseudomonadota</taxon>
        <taxon>Gammaproteobacteria</taxon>
        <taxon>Alteromonadales</taxon>
        <taxon>Alteromonadaceae</taxon>
        <taxon>Alteromonas/Salinimonas group</taxon>
        <taxon>Alteromonas</taxon>
    </lineage>
</organism>
<dbReference type="SUPFAM" id="SSF49493">
    <property type="entry name" value="HSP40/DnaJ peptide-binding domain"/>
    <property type="match status" value="2"/>
</dbReference>
<dbReference type="PROSITE" id="PS50076">
    <property type="entry name" value="DNAJ_2"/>
    <property type="match status" value="1"/>
</dbReference>
<accession>A0AAW7Z7E3</accession>
<feature type="compositionally biased region" description="Polar residues" evidence="4">
    <location>
        <begin position="85"/>
        <end position="95"/>
    </location>
</feature>
<dbReference type="Proteomes" id="UP001170717">
    <property type="component" value="Unassembled WGS sequence"/>
</dbReference>
<sequence length="320" mass="35690">MEFKDYYQVLGVEEDADLKAIKKAYRKLALKLHPDMQPEKNSDDEFKELVEAYEVLKDPQRRAEYDELKKYGTASHDNFQPPPGWQSSNDSNSAHSGGDFSDFFNSVFGGGGFDQRQRSHQPDDFSGFNSQGQDAEIEVPVFLEDLFSEAPKTIQFSMPSLEDGNVKHVNKTLKVKIPSGVVDGERIRLKGQGGKGLGKGRSGDLYLHIRLVPHPLFDVEGHNLVLTVPILPWEAVLGCKVEVPTLAGKINLNIKPNSQTGHKLRVKGKGLKMKTGLGDMIAVLKIVTPDKTTDEDKALWQQLAQLAHDDPRSKWSQKDV</sequence>
<dbReference type="CDD" id="cd10747">
    <property type="entry name" value="DnaJ_C"/>
    <property type="match status" value="1"/>
</dbReference>
<name>A0AAW7Z7E3_9ALTE</name>
<dbReference type="PROSITE" id="PS00636">
    <property type="entry name" value="DNAJ_1"/>
    <property type="match status" value="1"/>
</dbReference>
<evidence type="ECO:0000256" key="3">
    <source>
        <dbReference type="ARBA" id="ARBA00023186"/>
    </source>
</evidence>
<evidence type="ECO:0000256" key="4">
    <source>
        <dbReference type="SAM" id="MobiDB-lite"/>
    </source>
</evidence>
<feature type="region of interest" description="Disordered" evidence="4">
    <location>
        <begin position="111"/>
        <end position="131"/>
    </location>
</feature>
<keyword evidence="8" id="KW-1185">Reference proteome</keyword>
<dbReference type="InterPro" id="IPR018253">
    <property type="entry name" value="DnaJ_domain_CS"/>
</dbReference>
<dbReference type="InterPro" id="IPR001623">
    <property type="entry name" value="DnaJ_domain"/>
</dbReference>
<dbReference type="Gene3D" id="2.60.260.20">
    <property type="entry name" value="Urease metallochaperone UreE, N-terminal domain"/>
    <property type="match status" value="2"/>
</dbReference>
<dbReference type="Proteomes" id="UP000056750">
    <property type="component" value="Chromosome"/>
</dbReference>
<dbReference type="GO" id="GO:0003677">
    <property type="term" value="F:DNA binding"/>
    <property type="evidence" value="ECO:0007669"/>
    <property type="project" value="UniProtKB-KW"/>
</dbReference>
<dbReference type="Gene3D" id="1.10.287.110">
    <property type="entry name" value="DnaJ domain"/>
    <property type="match status" value="1"/>
</dbReference>
<evidence type="ECO:0000259" key="5">
    <source>
        <dbReference type="PROSITE" id="PS50076"/>
    </source>
</evidence>
<dbReference type="FunFam" id="2.60.260.20:FF:000013">
    <property type="entry name" value="DnaJ subfamily B member 11"/>
    <property type="match status" value="1"/>
</dbReference>
<dbReference type="Pfam" id="PF00226">
    <property type="entry name" value="DnaJ"/>
    <property type="match status" value="1"/>
</dbReference>
<dbReference type="Pfam" id="PF01556">
    <property type="entry name" value="DnaJ_C"/>
    <property type="match status" value="1"/>
</dbReference>
<protein>
    <submittedName>
        <fullName evidence="6">DNA-binding protein</fullName>
    </submittedName>
    <submittedName>
        <fullName evidence="7">DnaJ C-terminal domain-containing protein</fullName>
    </submittedName>
</protein>
<dbReference type="EMBL" id="CP013926">
    <property type="protein sequence ID" value="AMJ75301.1"/>
    <property type="molecule type" value="Genomic_DNA"/>
</dbReference>
<evidence type="ECO:0000256" key="1">
    <source>
        <dbReference type="ARBA" id="ARBA00022490"/>
    </source>
</evidence>
<feature type="region of interest" description="Disordered" evidence="4">
    <location>
        <begin position="73"/>
        <end position="96"/>
    </location>
</feature>
<dbReference type="GO" id="GO:0051082">
    <property type="term" value="F:unfolded protein binding"/>
    <property type="evidence" value="ECO:0007669"/>
    <property type="project" value="InterPro"/>
</dbReference>
<dbReference type="PRINTS" id="PR00625">
    <property type="entry name" value="JDOMAIN"/>
</dbReference>
<dbReference type="InterPro" id="IPR008971">
    <property type="entry name" value="HSP40/DnaJ_pept-bd"/>
</dbReference>
<dbReference type="AlphaFoldDB" id="A0AAW7Z7E3"/>
<keyword evidence="1" id="KW-0963">Cytoplasm</keyword>
<evidence type="ECO:0000313" key="7">
    <source>
        <dbReference type="EMBL" id="MDO6579195.1"/>
    </source>
</evidence>
<gene>
    <name evidence="6" type="ORF">AVL57_15805</name>
    <name evidence="7" type="ORF">Q4527_17460</name>
</gene>
<dbReference type="EMBL" id="JAUOQI010000016">
    <property type="protein sequence ID" value="MDO6579195.1"/>
    <property type="molecule type" value="Genomic_DNA"/>
</dbReference>
<dbReference type="KEGG" id="asq:AVL57_15805"/>
<feature type="domain" description="J" evidence="5">
    <location>
        <begin position="5"/>
        <end position="69"/>
    </location>
</feature>
<evidence type="ECO:0000313" key="6">
    <source>
        <dbReference type="EMBL" id="AMJ75301.1"/>
    </source>
</evidence>
<dbReference type="CDD" id="cd06257">
    <property type="entry name" value="DnaJ"/>
    <property type="match status" value="1"/>
</dbReference>
<dbReference type="GO" id="GO:0042026">
    <property type="term" value="P:protein refolding"/>
    <property type="evidence" value="ECO:0007669"/>
    <property type="project" value="TreeGrafter"/>
</dbReference>
<evidence type="ECO:0000313" key="8">
    <source>
        <dbReference type="Proteomes" id="UP000056750"/>
    </source>
</evidence>
<dbReference type="GO" id="GO:0005737">
    <property type="term" value="C:cytoplasm"/>
    <property type="evidence" value="ECO:0007669"/>
    <property type="project" value="TreeGrafter"/>
</dbReference>
<keyword evidence="2 6" id="KW-0238">DNA-binding</keyword>
<dbReference type="SMART" id="SM00271">
    <property type="entry name" value="DnaJ"/>
    <property type="match status" value="1"/>
</dbReference>
<evidence type="ECO:0000313" key="9">
    <source>
        <dbReference type="Proteomes" id="UP001170717"/>
    </source>
</evidence>
<dbReference type="PANTHER" id="PTHR43096">
    <property type="entry name" value="DNAJ HOMOLOG 1, MITOCHONDRIAL-RELATED"/>
    <property type="match status" value="1"/>
</dbReference>
<reference evidence="6 8" key="1">
    <citation type="submission" date="2015-12" db="EMBL/GenBank/DDBJ databases">
        <title>Intraspecies pangenome expansion in the marine bacterium Alteromonas.</title>
        <authorList>
            <person name="Lopez-Perez M."/>
            <person name="Rodriguez-Valera F."/>
        </authorList>
    </citation>
    <scope>NUCLEOTIDE SEQUENCE [LARGE SCALE GENOMIC DNA]</scope>
    <source>
        <strain evidence="6 8">LMG 21861</strain>
    </source>
</reference>
<dbReference type="FunFam" id="2.60.260.20:FF:000008">
    <property type="entry name" value="Curved DNA-binding protein"/>
    <property type="match status" value="1"/>
</dbReference>
<keyword evidence="3" id="KW-0143">Chaperone</keyword>
<dbReference type="SUPFAM" id="SSF46565">
    <property type="entry name" value="Chaperone J-domain"/>
    <property type="match status" value="1"/>
</dbReference>
<dbReference type="InterPro" id="IPR002939">
    <property type="entry name" value="DnaJ_C"/>
</dbReference>
<dbReference type="PANTHER" id="PTHR43096:SF52">
    <property type="entry name" value="DNAJ HOMOLOG 1, MITOCHONDRIAL-RELATED"/>
    <property type="match status" value="1"/>
</dbReference>
<dbReference type="InterPro" id="IPR036869">
    <property type="entry name" value="J_dom_sf"/>
</dbReference>
<dbReference type="RefSeq" id="WP_057790149.1">
    <property type="nucleotide sequence ID" value="NZ_CP013926.1"/>
</dbReference>